<dbReference type="InterPro" id="IPR019587">
    <property type="entry name" value="Polyketide_cyclase/dehydratase"/>
</dbReference>
<proteinExistence type="predicted"/>
<dbReference type="EMBL" id="SMSE01000002">
    <property type="protein sequence ID" value="TDG13950.1"/>
    <property type="molecule type" value="Genomic_DNA"/>
</dbReference>
<reference evidence="1 2" key="1">
    <citation type="submission" date="2019-03" db="EMBL/GenBank/DDBJ databases">
        <title>Seongchinamella monodicae gen. nov., sp. nov., a novel member of the Gammaproteobacteria isolated from a tidal mudflat of beach.</title>
        <authorList>
            <person name="Yang H.G."/>
            <person name="Kang J.W."/>
            <person name="Lee S.D."/>
        </authorList>
    </citation>
    <scope>NUCLEOTIDE SEQUENCE [LARGE SCALE GENOMIC DNA]</scope>
    <source>
        <strain evidence="1 2">GH4-78</strain>
    </source>
</reference>
<dbReference type="OrthoDB" id="191189at2"/>
<keyword evidence="2" id="KW-1185">Reference proteome</keyword>
<dbReference type="AlphaFoldDB" id="A0A4R5LSU0"/>
<dbReference type="Proteomes" id="UP000295554">
    <property type="component" value="Unassembled WGS sequence"/>
</dbReference>
<comment type="caution">
    <text evidence="1">The sequence shown here is derived from an EMBL/GenBank/DDBJ whole genome shotgun (WGS) entry which is preliminary data.</text>
</comment>
<evidence type="ECO:0000313" key="2">
    <source>
        <dbReference type="Proteomes" id="UP000295554"/>
    </source>
</evidence>
<dbReference type="RefSeq" id="WP_133212431.1">
    <property type="nucleotide sequence ID" value="NZ_SMSE01000002.1"/>
</dbReference>
<dbReference type="PANTHER" id="PTHR36166:SF1">
    <property type="entry name" value="SRPBCC DOMAIN-CONTAINING PROTEIN"/>
    <property type="match status" value="1"/>
</dbReference>
<gene>
    <name evidence="1" type="ORF">E2F43_10660</name>
</gene>
<protein>
    <submittedName>
        <fullName evidence="1">SRPBCC domain-containing protein</fullName>
    </submittedName>
</protein>
<dbReference type="CDD" id="cd07822">
    <property type="entry name" value="SRPBCC_4"/>
    <property type="match status" value="1"/>
</dbReference>
<dbReference type="Pfam" id="PF10604">
    <property type="entry name" value="Polyketide_cyc2"/>
    <property type="match status" value="1"/>
</dbReference>
<dbReference type="SUPFAM" id="SSF55961">
    <property type="entry name" value="Bet v1-like"/>
    <property type="match status" value="1"/>
</dbReference>
<dbReference type="PANTHER" id="PTHR36166">
    <property type="entry name" value="CHROMOSOME 9, WHOLE GENOME SHOTGUN SEQUENCE"/>
    <property type="match status" value="1"/>
</dbReference>
<name>A0A4R5LSU0_9GAMM</name>
<sequence length="151" mass="16966">MSDTIRISSDTVEIEAPAELVWQVIVDFAQYPHWNEFCPAIEAELEIGSPVKMQVNLGEGLQEQVEYITCIEAPHRITWSMENKPGDPVHADRSQLVTALDGHRCSYVTYDDFSGDFAAAMVEQLGERVRQGFNLCARNLKARAESLHQDA</sequence>
<dbReference type="Gene3D" id="3.30.530.20">
    <property type="match status" value="1"/>
</dbReference>
<dbReference type="InterPro" id="IPR023393">
    <property type="entry name" value="START-like_dom_sf"/>
</dbReference>
<evidence type="ECO:0000313" key="1">
    <source>
        <dbReference type="EMBL" id="TDG13950.1"/>
    </source>
</evidence>
<accession>A0A4R5LSU0</accession>
<organism evidence="1 2">
    <name type="scientific">Seongchinamella unica</name>
    <dbReference type="NCBI Taxonomy" id="2547392"/>
    <lineage>
        <taxon>Bacteria</taxon>
        <taxon>Pseudomonadati</taxon>
        <taxon>Pseudomonadota</taxon>
        <taxon>Gammaproteobacteria</taxon>
        <taxon>Cellvibrionales</taxon>
        <taxon>Halieaceae</taxon>
        <taxon>Seongchinamella</taxon>
    </lineage>
</organism>